<feature type="chain" id="PRO_5002660615" description="Putative auto-transporter adhesin head GIN domain-containing protein" evidence="2">
    <location>
        <begin position="21"/>
        <end position="244"/>
    </location>
</feature>
<gene>
    <name evidence="4" type="ordered locus">CA2559_11208</name>
</gene>
<dbReference type="GeneID" id="89453968"/>
<evidence type="ECO:0000256" key="2">
    <source>
        <dbReference type="SAM" id="SignalP"/>
    </source>
</evidence>
<evidence type="ECO:0000313" key="5">
    <source>
        <dbReference type="Proteomes" id="UP000002297"/>
    </source>
</evidence>
<dbReference type="EMBL" id="CP002046">
    <property type="protein sequence ID" value="EAP86600.1"/>
    <property type="molecule type" value="Genomic_DNA"/>
</dbReference>
<keyword evidence="2" id="KW-0732">Signal</keyword>
<dbReference type="PANTHER" id="PTHR39200:SF1">
    <property type="entry name" value="AUTO-TRANSPORTER ADHESIN HEAD GIN DOMAIN-CONTAINING PROTEIN-RELATED"/>
    <property type="match status" value="1"/>
</dbReference>
<protein>
    <recommendedName>
        <fullName evidence="3">Putative auto-transporter adhesin head GIN domain-containing protein</fullName>
    </recommendedName>
</protein>
<keyword evidence="5" id="KW-1185">Reference proteome</keyword>
<evidence type="ECO:0000313" key="4">
    <source>
        <dbReference type="EMBL" id="EAP86600.1"/>
    </source>
</evidence>
<dbReference type="AlphaFoldDB" id="A3U9W4"/>
<dbReference type="InterPro" id="IPR021255">
    <property type="entry name" value="DUF2807"/>
</dbReference>
<evidence type="ECO:0000259" key="3">
    <source>
        <dbReference type="Pfam" id="PF10988"/>
    </source>
</evidence>
<dbReference type="HOGENOM" id="CLU_072746_3_2_10"/>
<accession>A3U9W4</accession>
<feature type="region of interest" description="Disordered" evidence="1">
    <location>
        <begin position="225"/>
        <end position="244"/>
    </location>
</feature>
<dbReference type="RefSeq" id="WP_013187981.1">
    <property type="nucleotide sequence ID" value="NC_014230.1"/>
</dbReference>
<reference evidence="4 5" key="1">
    <citation type="journal article" date="2010" name="J. Bacteriol.">
        <title>The complete genome sequence of Croceibacter atlanticus HTCC2559T.</title>
        <authorList>
            <person name="Oh H.M."/>
            <person name="Kang I."/>
            <person name="Ferriera S."/>
            <person name="Giovannoni S.J."/>
            <person name="Cho J.C."/>
        </authorList>
    </citation>
    <scope>NUCLEOTIDE SEQUENCE [LARGE SCALE GENOMIC DNA]</scope>
    <source>
        <strain evidence="5">ATCC BAA-628 / HTCC2559 / KCTC 12090</strain>
    </source>
</reference>
<dbReference type="eggNOG" id="COG3595">
    <property type="taxonomic scope" value="Bacteria"/>
</dbReference>
<feature type="signal peptide" evidence="2">
    <location>
        <begin position="1"/>
        <end position="20"/>
    </location>
</feature>
<feature type="domain" description="Putative auto-transporter adhesin head GIN" evidence="3">
    <location>
        <begin position="45"/>
        <end position="228"/>
    </location>
</feature>
<dbReference type="Proteomes" id="UP000002297">
    <property type="component" value="Chromosome"/>
</dbReference>
<dbReference type="OrthoDB" id="5585143at2"/>
<organism evidence="4 5">
    <name type="scientific">Croceibacter atlanticus (strain ATCC BAA-628 / JCM 21780 / CIP 108009 / IAM 15332 / KCTC 12090 / HTCC2559)</name>
    <dbReference type="NCBI Taxonomy" id="216432"/>
    <lineage>
        <taxon>Bacteria</taxon>
        <taxon>Pseudomonadati</taxon>
        <taxon>Bacteroidota</taxon>
        <taxon>Flavobacteriia</taxon>
        <taxon>Flavobacteriales</taxon>
        <taxon>Flavobacteriaceae</taxon>
        <taxon>Croceibacter</taxon>
    </lineage>
</organism>
<name>A3U9W4_CROAH</name>
<dbReference type="Pfam" id="PF10988">
    <property type="entry name" value="DUF2807"/>
    <property type="match status" value="1"/>
</dbReference>
<dbReference type="KEGG" id="cat:CA2559_11208"/>
<dbReference type="Gene3D" id="2.160.20.120">
    <property type="match status" value="1"/>
</dbReference>
<sequence length="244" mass="25908">MKFKLIILATLCFSLQSINAQWWSNGTKVEGNGTIKTENRSVGTYDEVNLSGFFDVILEQGTEGNLTVQAESNLLEYITTEVENNALKISTKKGYNLRTSKRMQVIITVPFKDIDKVALSGSGDIIGKDLITAKNFKALISGSGDISLSVEAKTIETALSGSGDIKLTGTTDKLSAKVAGSGDISCYDLKAKDVEAKVNGSGDVEVYASKSLYARVSGSGDIDYKGNPANVDKKTSGSGDVTAH</sequence>
<dbReference type="STRING" id="216432.CA2559_11208"/>
<evidence type="ECO:0000256" key="1">
    <source>
        <dbReference type="SAM" id="MobiDB-lite"/>
    </source>
</evidence>
<dbReference type="PANTHER" id="PTHR39200">
    <property type="entry name" value="HYPOTHETICAL EXPORTED PROTEIN"/>
    <property type="match status" value="1"/>
</dbReference>
<proteinExistence type="predicted"/>